<name>I3WBV6_THESW</name>
<accession>I3WBV6</accession>
<organism evidence="1 2">
    <name type="scientific">Thermoanaerobacterium saccharolyticum (strain DSM 8691 / JW/SL-YS485)</name>
    <dbReference type="NCBI Taxonomy" id="1094508"/>
    <lineage>
        <taxon>Bacteria</taxon>
        <taxon>Bacillati</taxon>
        <taxon>Bacillota</taxon>
        <taxon>Clostridia</taxon>
        <taxon>Thermoanaerobacterales</taxon>
        <taxon>Thermoanaerobacteraceae</taxon>
        <taxon>Thermoanaerobacterium</taxon>
    </lineage>
</organism>
<keyword evidence="1" id="KW-0614">Plasmid</keyword>
<protein>
    <submittedName>
        <fullName evidence="1">Uncharacterized protein</fullName>
    </submittedName>
</protein>
<dbReference type="Proteomes" id="UP000006178">
    <property type="component" value="Plasmid pMU3262"/>
</dbReference>
<proteinExistence type="predicted"/>
<dbReference type="PATRIC" id="fig|1094508.3.peg.2790"/>
<gene>
    <name evidence="1" type="ordered locus">Tsac_2760</name>
</gene>
<dbReference type="KEGG" id="tsh:Tsac_2760"/>
<dbReference type="AlphaFoldDB" id="I3WBV6"/>
<reference evidence="1 2" key="1">
    <citation type="journal article" date="2014" name="Appl. Environ. Microbiol.">
        <title>Profile of Secreted Hydrolases, Associated Proteins, and SlpA in Thermoanaerobacterium saccharolyticum during the Degradation of Hemicellulose.</title>
        <authorList>
            <person name="Currie D.H."/>
            <person name="Guss A.M."/>
            <person name="Herring C.D."/>
            <person name="Giannone R.J."/>
            <person name="Johnson C.M."/>
            <person name="Lankford P.K."/>
            <person name="Brown S.D."/>
            <person name="Hettich R.L."/>
            <person name="Lynd L.R."/>
        </authorList>
    </citation>
    <scope>NUCLEOTIDE SEQUENCE [LARGE SCALE GENOMIC DNA]</scope>
    <source>
        <strain evidence="2">DSM 8691 / JW/SL-YS485</strain>
    </source>
</reference>
<evidence type="ECO:0000313" key="1">
    <source>
        <dbReference type="EMBL" id="AFK94307.1"/>
    </source>
</evidence>
<sequence length="66" mass="7730">MYGKAEGIKTKLFYSYEKDVPIDEQINDFLKIDPNIEVLSLTHSCSMTDSEYGYKRLITALLMYRE</sequence>
<geneLocation type="plasmid" evidence="1 2">
    <name>pMU3262</name>
</geneLocation>
<evidence type="ECO:0000313" key="2">
    <source>
        <dbReference type="Proteomes" id="UP000006178"/>
    </source>
</evidence>
<keyword evidence="2" id="KW-1185">Reference proteome</keyword>
<dbReference type="RefSeq" id="WP_014759578.1">
    <property type="nucleotide sequence ID" value="NC_017998.1"/>
</dbReference>
<dbReference type="BioCyc" id="TSAC1094508:GLMA-2806-MONOMER"/>
<dbReference type="EMBL" id="CP003185">
    <property type="protein sequence ID" value="AFK94307.1"/>
    <property type="molecule type" value="Genomic_DNA"/>
</dbReference>